<dbReference type="Gene3D" id="1.10.565.10">
    <property type="entry name" value="Retinoid X Receptor"/>
    <property type="match status" value="1"/>
</dbReference>
<dbReference type="InterPro" id="IPR001628">
    <property type="entry name" value="Znf_hrmn_rcpt"/>
</dbReference>
<dbReference type="PRINTS" id="PR00047">
    <property type="entry name" value="STROIDFINGER"/>
</dbReference>
<dbReference type="SUPFAM" id="SSF48508">
    <property type="entry name" value="Nuclear receptor ligand-binding domain"/>
    <property type="match status" value="1"/>
</dbReference>
<evidence type="ECO:0000256" key="7">
    <source>
        <dbReference type="ARBA" id="ARBA00023125"/>
    </source>
</evidence>
<evidence type="ECO:0000256" key="5">
    <source>
        <dbReference type="ARBA" id="ARBA00022833"/>
    </source>
</evidence>
<evidence type="ECO:0000256" key="8">
    <source>
        <dbReference type="ARBA" id="ARBA00023163"/>
    </source>
</evidence>
<dbReference type="AlphaFoldDB" id="A0A0N5AR83"/>
<proteinExistence type="inferred from homology"/>
<keyword evidence="5 11" id="KW-0862">Zinc</keyword>
<keyword evidence="10 11" id="KW-0539">Nucleus</keyword>
<dbReference type="PANTHER" id="PTHR46011:SF4">
    <property type="entry name" value="NUCLEAR HORMONE RECEPTOR FAMILY MEMBER NHR-43"/>
    <property type="match status" value="1"/>
</dbReference>
<evidence type="ECO:0000256" key="4">
    <source>
        <dbReference type="ARBA" id="ARBA00022771"/>
    </source>
</evidence>
<dbReference type="SUPFAM" id="SSF57716">
    <property type="entry name" value="Glucocorticoid receptor-like (DNA-binding domain)"/>
    <property type="match status" value="1"/>
</dbReference>
<keyword evidence="4 11" id="KW-0863">Zinc-finger</keyword>
<evidence type="ECO:0000256" key="11">
    <source>
        <dbReference type="RuleBase" id="RU004334"/>
    </source>
</evidence>
<evidence type="ECO:0000259" key="13">
    <source>
        <dbReference type="PROSITE" id="PS51843"/>
    </source>
</evidence>
<evidence type="ECO:0000256" key="2">
    <source>
        <dbReference type="ARBA" id="ARBA00005993"/>
    </source>
</evidence>
<comment type="subcellular location">
    <subcellularLocation>
        <location evidence="1 11">Nucleus</location>
    </subcellularLocation>
</comment>
<keyword evidence="7 11" id="KW-0238">DNA-binding</keyword>
<evidence type="ECO:0000256" key="6">
    <source>
        <dbReference type="ARBA" id="ARBA00023015"/>
    </source>
</evidence>
<keyword evidence="3 11" id="KW-0479">Metal-binding</keyword>
<dbReference type="SMART" id="SM00399">
    <property type="entry name" value="ZnF_C4"/>
    <property type="match status" value="1"/>
</dbReference>
<dbReference type="Pfam" id="PF00105">
    <property type="entry name" value="zf-C4"/>
    <property type="match status" value="1"/>
</dbReference>
<evidence type="ECO:0000313" key="14">
    <source>
        <dbReference type="Proteomes" id="UP000046393"/>
    </source>
</evidence>
<dbReference type="PROSITE" id="PS51030">
    <property type="entry name" value="NUCLEAR_REC_DBD_2"/>
    <property type="match status" value="1"/>
</dbReference>
<dbReference type="InterPro" id="IPR049636">
    <property type="entry name" value="HNF4-like_DBD"/>
</dbReference>
<dbReference type="PROSITE" id="PS51843">
    <property type="entry name" value="NR_LBD"/>
    <property type="match status" value="1"/>
</dbReference>
<accession>A0A0N5AR83</accession>
<dbReference type="GO" id="GO:0003700">
    <property type="term" value="F:DNA-binding transcription factor activity"/>
    <property type="evidence" value="ECO:0007669"/>
    <property type="project" value="InterPro"/>
</dbReference>
<dbReference type="PROSITE" id="PS00031">
    <property type="entry name" value="NUCLEAR_REC_DBD_1"/>
    <property type="match status" value="1"/>
</dbReference>
<dbReference type="Gene3D" id="3.30.50.10">
    <property type="entry name" value="Erythroid Transcription Factor GATA-1, subunit A"/>
    <property type="match status" value="1"/>
</dbReference>
<organism evidence="14 15">
    <name type="scientific">Syphacia muris</name>
    <dbReference type="NCBI Taxonomy" id="451379"/>
    <lineage>
        <taxon>Eukaryota</taxon>
        <taxon>Metazoa</taxon>
        <taxon>Ecdysozoa</taxon>
        <taxon>Nematoda</taxon>
        <taxon>Chromadorea</taxon>
        <taxon>Rhabditida</taxon>
        <taxon>Spirurina</taxon>
        <taxon>Oxyuridomorpha</taxon>
        <taxon>Oxyuroidea</taxon>
        <taxon>Oxyuridae</taxon>
        <taxon>Syphacia</taxon>
    </lineage>
</organism>
<dbReference type="WBParaSite" id="SMUV_0000721901-mRNA-1">
    <property type="protein sequence ID" value="SMUV_0000721901-mRNA-1"/>
    <property type="gene ID" value="SMUV_0000721901"/>
</dbReference>
<evidence type="ECO:0000259" key="12">
    <source>
        <dbReference type="PROSITE" id="PS51030"/>
    </source>
</evidence>
<protein>
    <submittedName>
        <fullName evidence="15">Nuclear receptor domain-containing protein</fullName>
    </submittedName>
</protein>
<name>A0A0N5AR83_9BILA</name>
<dbReference type="PANTHER" id="PTHR46011">
    <property type="entry name" value="NUCLEAR HORMONE RECEPTOR FAMILY MEMBER NHR-86-RELATED"/>
    <property type="match status" value="1"/>
</dbReference>
<comment type="similarity">
    <text evidence="2 11">Belongs to the nuclear hormone receptor family.</text>
</comment>
<evidence type="ECO:0000256" key="1">
    <source>
        <dbReference type="ARBA" id="ARBA00004123"/>
    </source>
</evidence>
<keyword evidence="6 11" id="KW-0805">Transcription regulation</keyword>
<dbReference type="GO" id="GO:0008270">
    <property type="term" value="F:zinc ion binding"/>
    <property type="evidence" value="ECO:0007669"/>
    <property type="project" value="UniProtKB-KW"/>
</dbReference>
<dbReference type="InterPro" id="IPR013088">
    <property type="entry name" value="Znf_NHR/GATA"/>
</dbReference>
<dbReference type="STRING" id="451379.A0A0N5AR83"/>
<dbReference type="Proteomes" id="UP000046393">
    <property type="component" value="Unplaced"/>
</dbReference>
<reference evidence="15" key="1">
    <citation type="submission" date="2017-02" db="UniProtKB">
        <authorList>
            <consortium name="WormBaseParasite"/>
        </authorList>
    </citation>
    <scope>IDENTIFICATION</scope>
</reference>
<keyword evidence="8 11" id="KW-0804">Transcription</keyword>
<feature type="domain" description="Nuclear receptor" evidence="12">
    <location>
        <begin position="4"/>
        <end position="79"/>
    </location>
</feature>
<dbReference type="GO" id="GO:0005634">
    <property type="term" value="C:nucleus"/>
    <property type="evidence" value="ECO:0007669"/>
    <property type="project" value="UniProtKB-SubCell"/>
</dbReference>
<keyword evidence="9 11" id="KW-0675">Receptor</keyword>
<evidence type="ECO:0000313" key="15">
    <source>
        <dbReference type="WBParaSite" id="SMUV_0000721901-mRNA-1"/>
    </source>
</evidence>
<feature type="domain" description="NR LBD" evidence="13">
    <location>
        <begin position="183"/>
        <end position="437"/>
    </location>
</feature>
<dbReference type="Pfam" id="PF00104">
    <property type="entry name" value="Hormone_recep"/>
    <property type="match status" value="1"/>
</dbReference>
<dbReference type="GO" id="GO:0000978">
    <property type="term" value="F:RNA polymerase II cis-regulatory region sequence-specific DNA binding"/>
    <property type="evidence" value="ECO:0007669"/>
    <property type="project" value="InterPro"/>
</dbReference>
<evidence type="ECO:0000256" key="9">
    <source>
        <dbReference type="ARBA" id="ARBA00023170"/>
    </source>
</evidence>
<dbReference type="SMART" id="SM00430">
    <property type="entry name" value="HOLI"/>
    <property type="match status" value="1"/>
</dbReference>
<evidence type="ECO:0000256" key="10">
    <source>
        <dbReference type="ARBA" id="ARBA00023242"/>
    </source>
</evidence>
<dbReference type="CDD" id="cd06960">
    <property type="entry name" value="NR_DBD_HNF4A"/>
    <property type="match status" value="1"/>
</dbReference>
<evidence type="ECO:0000256" key="3">
    <source>
        <dbReference type="ARBA" id="ARBA00022723"/>
    </source>
</evidence>
<dbReference type="InterPro" id="IPR035500">
    <property type="entry name" value="NHR-like_dom_sf"/>
</dbReference>
<sequence length="439" mass="50707">MSEECKCRICGAPSNGMHFGCEACRACAAFFRRTVSCRRRYICRGNSNCEISFSVRNICRSCRYQKCLQCGMLTANVQPKRDSLKSKCEMSRDKLRFQDDFEAAKDEINELNSFVFNLSLKAFLALLFFIYPKEKKVDSNFAEVSSLYGAEVVEVTAQLILGSTRQLVTALSSHTIINFIRQEYNHLYETRILLEKAYIYEHLHIKVKTSAMGCPEPELLPFNISRKLSNISVPLFAKFVMNIFQQFRGLPRDQKWGIFSLFVPCVWSLECYFYTVKYFPTSTGNSLLRLSPYSYLDMDHIDEYLEASEENTSVAKIFKKIYTSHAKMMGFVRSLNISETEFVALIALALFSEGVEKLNVNTIRICRSMREKLLYGLHIYYTEELGLRNYAVRMGTTMSLLTLVWNGMLRMKTTLEAAEVFGMFKMSDIIFDNFPYESF</sequence>
<dbReference type="GO" id="GO:0006357">
    <property type="term" value="P:regulation of transcription by RNA polymerase II"/>
    <property type="evidence" value="ECO:0007669"/>
    <property type="project" value="TreeGrafter"/>
</dbReference>
<dbReference type="InterPro" id="IPR000536">
    <property type="entry name" value="Nucl_hrmn_rcpt_lig-bd"/>
</dbReference>
<keyword evidence="14" id="KW-1185">Reference proteome</keyword>